<feature type="domain" description="HAMP" evidence="16">
    <location>
        <begin position="95"/>
        <end position="133"/>
    </location>
</feature>
<dbReference type="EC" id="2.7.13.3" evidence="3"/>
<dbReference type="InterPro" id="IPR003660">
    <property type="entry name" value="HAMP_dom"/>
</dbReference>
<evidence type="ECO:0000256" key="7">
    <source>
        <dbReference type="ARBA" id="ARBA00022692"/>
    </source>
</evidence>
<evidence type="ECO:0000313" key="17">
    <source>
        <dbReference type="EMBL" id="MFC5449895.1"/>
    </source>
</evidence>
<dbReference type="Proteomes" id="UP001596044">
    <property type="component" value="Unassembled WGS sequence"/>
</dbReference>
<keyword evidence="10" id="KW-0067">ATP-binding</keyword>
<dbReference type="GO" id="GO:0016301">
    <property type="term" value="F:kinase activity"/>
    <property type="evidence" value="ECO:0007669"/>
    <property type="project" value="UniProtKB-KW"/>
</dbReference>
<dbReference type="InterPro" id="IPR050398">
    <property type="entry name" value="HssS/ArlS-like"/>
</dbReference>
<evidence type="ECO:0000256" key="12">
    <source>
        <dbReference type="ARBA" id="ARBA00023012"/>
    </source>
</evidence>
<dbReference type="PROSITE" id="PS50885">
    <property type="entry name" value="HAMP"/>
    <property type="match status" value="1"/>
</dbReference>
<evidence type="ECO:0000256" key="2">
    <source>
        <dbReference type="ARBA" id="ARBA00004651"/>
    </source>
</evidence>
<dbReference type="PANTHER" id="PTHR45528:SF1">
    <property type="entry name" value="SENSOR HISTIDINE KINASE CPXA"/>
    <property type="match status" value="1"/>
</dbReference>
<dbReference type="InterPro" id="IPR005467">
    <property type="entry name" value="His_kinase_dom"/>
</dbReference>
<keyword evidence="4" id="KW-1003">Cell membrane</keyword>
<dbReference type="SUPFAM" id="SSF47384">
    <property type="entry name" value="Homodimeric domain of signal transducing histidine kinase"/>
    <property type="match status" value="1"/>
</dbReference>
<keyword evidence="18" id="KW-1185">Reference proteome</keyword>
<keyword evidence="8" id="KW-0547">Nucleotide-binding</keyword>
<dbReference type="CDD" id="cd00075">
    <property type="entry name" value="HATPase"/>
    <property type="match status" value="1"/>
</dbReference>
<reference evidence="18" key="1">
    <citation type="journal article" date="2019" name="Int. J. Syst. Evol. Microbiol.">
        <title>The Global Catalogue of Microorganisms (GCM) 10K type strain sequencing project: providing services to taxonomists for standard genome sequencing and annotation.</title>
        <authorList>
            <consortium name="The Broad Institute Genomics Platform"/>
            <consortium name="The Broad Institute Genome Sequencing Center for Infectious Disease"/>
            <person name="Wu L."/>
            <person name="Ma J."/>
        </authorList>
    </citation>
    <scope>NUCLEOTIDE SEQUENCE [LARGE SCALE GENOMIC DNA]</scope>
    <source>
        <strain evidence="18">KACC 11904</strain>
    </source>
</reference>
<evidence type="ECO:0000256" key="3">
    <source>
        <dbReference type="ARBA" id="ARBA00012438"/>
    </source>
</evidence>
<dbReference type="InterPro" id="IPR036890">
    <property type="entry name" value="HATPase_C_sf"/>
</dbReference>
<keyword evidence="11 14" id="KW-1133">Transmembrane helix</keyword>
<keyword evidence="7 14" id="KW-0812">Transmembrane</keyword>
<dbReference type="PRINTS" id="PR00344">
    <property type="entry name" value="BCTRLSENSOR"/>
</dbReference>
<evidence type="ECO:0000256" key="11">
    <source>
        <dbReference type="ARBA" id="ARBA00022989"/>
    </source>
</evidence>
<feature type="transmembrane region" description="Helical" evidence="14">
    <location>
        <begin position="9"/>
        <end position="33"/>
    </location>
</feature>
<dbReference type="SUPFAM" id="SSF158472">
    <property type="entry name" value="HAMP domain-like"/>
    <property type="match status" value="1"/>
</dbReference>
<evidence type="ECO:0000256" key="13">
    <source>
        <dbReference type="ARBA" id="ARBA00023136"/>
    </source>
</evidence>
<evidence type="ECO:0000256" key="4">
    <source>
        <dbReference type="ARBA" id="ARBA00022475"/>
    </source>
</evidence>
<keyword evidence="5" id="KW-0597">Phosphoprotein</keyword>
<dbReference type="Pfam" id="PF02518">
    <property type="entry name" value="HATPase_c"/>
    <property type="match status" value="1"/>
</dbReference>
<comment type="subcellular location">
    <subcellularLocation>
        <location evidence="2">Cell membrane</location>
        <topology evidence="2">Multi-pass membrane protein</topology>
    </subcellularLocation>
</comment>
<keyword evidence="6" id="KW-0808">Transferase</keyword>
<sequence length="367" mass="42018">MKNNLEKRIILKMLIQFTISCAIMLIILFWIYFSFKVLLQSGNSLAWTIFNILDDKIGIHTCYTILGLIISLGFFLLLNYKKIRYFVQINQIVWEIADGNFTQRIPVQSKEGQLGELASGINRIVDKLKHAQELELQAEQSKSELFTNVSHDLRTPLTSIIGYLRLIGQDRYKDEVELRYYTDIAYEKSRRLERMVNDLFEYTQMSYGKNILNRTVIDMHALIGQLVADFTFQLSEAGMEIRLSNQTGKAVILADGEKMMRALENLISNAMKYSKSGKYIDVSVTQRADQVIVQLKNYGPKIPASDLPHIFERFYRAEKSRSEQTGGSGLGLAIVKSIIEAHEGSITVSSCVQETVFEIRLPLNRFN</sequence>
<evidence type="ECO:0000256" key="1">
    <source>
        <dbReference type="ARBA" id="ARBA00000085"/>
    </source>
</evidence>
<dbReference type="RefSeq" id="WP_270884885.1">
    <property type="nucleotide sequence ID" value="NZ_JAQFVF010000080.1"/>
</dbReference>
<name>A0ABW0K948_9BACL</name>
<feature type="transmembrane region" description="Helical" evidence="14">
    <location>
        <begin position="57"/>
        <end position="78"/>
    </location>
</feature>
<organism evidence="17 18">
    <name type="scientific">Paenibacillus aestuarii</name>
    <dbReference type="NCBI Taxonomy" id="516965"/>
    <lineage>
        <taxon>Bacteria</taxon>
        <taxon>Bacillati</taxon>
        <taxon>Bacillota</taxon>
        <taxon>Bacilli</taxon>
        <taxon>Bacillales</taxon>
        <taxon>Paenibacillaceae</taxon>
        <taxon>Paenibacillus</taxon>
    </lineage>
</organism>
<comment type="catalytic activity">
    <reaction evidence="1">
        <text>ATP + protein L-histidine = ADP + protein N-phospho-L-histidine.</text>
        <dbReference type="EC" id="2.7.13.3"/>
    </reaction>
</comment>
<keyword evidence="12" id="KW-0902">Two-component regulatory system</keyword>
<dbReference type="PROSITE" id="PS50109">
    <property type="entry name" value="HIS_KIN"/>
    <property type="match status" value="1"/>
</dbReference>
<evidence type="ECO:0000313" key="18">
    <source>
        <dbReference type="Proteomes" id="UP001596044"/>
    </source>
</evidence>
<accession>A0ABW0K948</accession>
<dbReference type="SMART" id="SM00387">
    <property type="entry name" value="HATPase_c"/>
    <property type="match status" value="1"/>
</dbReference>
<dbReference type="InterPro" id="IPR036097">
    <property type="entry name" value="HisK_dim/P_sf"/>
</dbReference>
<protein>
    <recommendedName>
        <fullName evidence="3">histidine kinase</fullName>
        <ecNumber evidence="3">2.7.13.3</ecNumber>
    </recommendedName>
</protein>
<dbReference type="CDD" id="cd00082">
    <property type="entry name" value="HisKA"/>
    <property type="match status" value="1"/>
</dbReference>
<dbReference type="Gene3D" id="1.10.287.130">
    <property type="match status" value="1"/>
</dbReference>
<evidence type="ECO:0000256" key="10">
    <source>
        <dbReference type="ARBA" id="ARBA00022840"/>
    </source>
</evidence>
<dbReference type="InterPro" id="IPR003661">
    <property type="entry name" value="HisK_dim/P_dom"/>
</dbReference>
<evidence type="ECO:0000256" key="9">
    <source>
        <dbReference type="ARBA" id="ARBA00022777"/>
    </source>
</evidence>
<dbReference type="Gene3D" id="6.10.340.10">
    <property type="match status" value="1"/>
</dbReference>
<comment type="caution">
    <text evidence="17">The sequence shown here is derived from an EMBL/GenBank/DDBJ whole genome shotgun (WGS) entry which is preliminary data.</text>
</comment>
<dbReference type="EMBL" id="JBHSMJ010000022">
    <property type="protein sequence ID" value="MFC5449895.1"/>
    <property type="molecule type" value="Genomic_DNA"/>
</dbReference>
<dbReference type="CDD" id="cd06225">
    <property type="entry name" value="HAMP"/>
    <property type="match status" value="1"/>
</dbReference>
<dbReference type="InterPro" id="IPR004358">
    <property type="entry name" value="Sig_transdc_His_kin-like_C"/>
</dbReference>
<evidence type="ECO:0000259" key="15">
    <source>
        <dbReference type="PROSITE" id="PS50109"/>
    </source>
</evidence>
<dbReference type="Pfam" id="PF00512">
    <property type="entry name" value="HisKA"/>
    <property type="match status" value="1"/>
</dbReference>
<evidence type="ECO:0000256" key="14">
    <source>
        <dbReference type="SAM" id="Phobius"/>
    </source>
</evidence>
<keyword evidence="13 14" id="KW-0472">Membrane</keyword>
<dbReference type="SUPFAM" id="SSF55874">
    <property type="entry name" value="ATPase domain of HSP90 chaperone/DNA topoisomerase II/histidine kinase"/>
    <property type="match status" value="1"/>
</dbReference>
<dbReference type="SMART" id="SM00388">
    <property type="entry name" value="HisKA"/>
    <property type="match status" value="1"/>
</dbReference>
<dbReference type="InterPro" id="IPR003594">
    <property type="entry name" value="HATPase_dom"/>
</dbReference>
<evidence type="ECO:0000256" key="8">
    <source>
        <dbReference type="ARBA" id="ARBA00022741"/>
    </source>
</evidence>
<dbReference type="Gene3D" id="3.30.565.10">
    <property type="entry name" value="Histidine kinase-like ATPase, C-terminal domain"/>
    <property type="match status" value="1"/>
</dbReference>
<feature type="domain" description="Histidine kinase" evidence="15">
    <location>
        <begin position="148"/>
        <end position="365"/>
    </location>
</feature>
<evidence type="ECO:0000256" key="5">
    <source>
        <dbReference type="ARBA" id="ARBA00022553"/>
    </source>
</evidence>
<keyword evidence="9 17" id="KW-0418">Kinase</keyword>
<proteinExistence type="predicted"/>
<evidence type="ECO:0000256" key="6">
    <source>
        <dbReference type="ARBA" id="ARBA00022679"/>
    </source>
</evidence>
<gene>
    <name evidence="17" type="ORF">ACFPOG_16720</name>
</gene>
<evidence type="ECO:0000259" key="16">
    <source>
        <dbReference type="PROSITE" id="PS50885"/>
    </source>
</evidence>
<dbReference type="PANTHER" id="PTHR45528">
    <property type="entry name" value="SENSOR HISTIDINE KINASE CPXA"/>
    <property type="match status" value="1"/>
</dbReference>